<dbReference type="GO" id="GO:0005886">
    <property type="term" value="C:plasma membrane"/>
    <property type="evidence" value="ECO:0000318"/>
    <property type="project" value="GO_Central"/>
</dbReference>
<dbReference type="GO" id="GO:0007043">
    <property type="term" value="P:cell-cell junction assembly"/>
    <property type="evidence" value="ECO:0000318"/>
    <property type="project" value="GO_Central"/>
</dbReference>
<dbReference type="OrthoDB" id="753675at2759"/>
<dbReference type="NCBIfam" id="TIGR01569">
    <property type="entry name" value="A_tha_TIGR01569"/>
    <property type="match status" value="1"/>
</dbReference>
<dbReference type="RefSeq" id="XP_004238811.1">
    <property type="nucleotide sequence ID" value="XM_004238763.4"/>
</dbReference>
<evidence type="ECO:0000256" key="1">
    <source>
        <dbReference type="ARBA" id="ARBA00004651"/>
    </source>
</evidence>
<feature type="domain" description="Casparian strip membrane protein" evidence="8">
    <location>
        <begin position="22"/>
        <end position="169"/>
    </location>
</feature>
<comment type="subcellular location">
    <subcellularLocation>
        <location evidence="1 7">Cell membrane</location>
        <topology evidence="1 7">Multi-pass membrane protein</topology>
    </subcellularLocation>
</comment>
<dbReference type="EnsemblPlants" id="Solyc05g007790.3.1">
    <property type="protein sequence ID" value="Solyc05g007790.3.1"/>
    <property type="gene ID" value="Solyc05g007790.3"/>
</dbReference>
<dbReference type="Proteomes" id="UP000004994">
    <property type="component" value="Chromosome 5"/>
</dbReference>
<evidence type="ECO:0000259" key="8">
    <source>
        <dbReference type="Pfam" id="PF04535"/>
    </source>
</evidence>
<protein>
    <recommendedName>
        <fullName evidence="7">CASP-like protein</fullName>
    </recommendedName>
</protein>
<feature type="transmembrane region" description="Helical" evidence="7">
    <location>
        <begin position="107"/>
        <end position="134"/>
    </location>
</feature>
<dbReference type="InterPro" id="IPR006702">
    <property type="entry name" value="CASP_dom"/>
</dbReference>
<accession>A0A3Q7GAI4</accession>
<keyword evidence="4 7" id="KW-0812">Transmembrane</keyword>
<dbReference type="PANTHER" id="PTHR36488:SF12">
    <property type="entry name" value="CASP-LIKE PROTEIN"/>
    <property type="match status" value="1"/>
</dbReference>
<feature type="transmembrane region" description="Helical" evidence="7">
    <location>
        <begin position="74"/>
        <end position="95"/>
    </location>
</feature>
<reference evidence="9" key="1">
    <citation type="journal article" date="2012" name="Nature">
        <title>The tomato genome sequence provides insights into fleshy fruit evolution.</title>
        <authorList>
            <consortium name="Tomato Genome Consortium"/>
        </authorList>
    </citation>
    <scope>NUCLEOTIDE SEQUENCE [LARGE SCALE GENOMIC DNA]</scope>
    <source>
        <strain evidence="9">cv. Heinz 1706</strain>
    </source>
</reference>
<evidence type="ECO:0000256" key="2">
    <source>
        <dbReference type="ARBA" id="ARBA00007651"/>
    </source>
</evidence>
<reference evidence="9" key="2">
    <citation type="submission" date="2019-01" db="UniProtKB">
        <authorList>
            <consortium name="EnsemblPlants"/>
        </authorList>
    </citation>
    <scope>IDENTIFICATION</scope>
    <source>
        <strain evidence="9">cv. Heinz 1706</strain>
    </source>
</reference>
<comment type="similarity">
    <text evidence="2 7">Belongs to the Casparian strip membrane proteins (CASP) family.</text>
</comment>
<evidence type="ECO:0000256" key="5">
    <source>
        <dbReference type="ARBA" id="ARBA00022989"/>
    </source>
</evidence>
<dbReference type="PaxDb" id="4081-Solyc05g007790.2.1"/>
<keyword evidence="6 7" id="KW-0472">Membrane</keyword>
<dbReference type="InParanoid" id="A0A3Q7GAI4"/>
<feature type="transmembrane region" description="Helical" evidence="7">
    <location>
        <begin position="29"/>
        <end position="49"/>
    </location>
</feature>
<evidence type="ECO:0000313" key="10">
    <source>
        <dbReference type="Proteomes" id="UP000004994"/>
    </source>
</evidence>
<evidence type="ECO:0000313" key="9">
    <source>
        <dbReference type="EnsemblPlants" id="Solyc05g007790.3.1"/>
    </source>
</evidence>
<comment type="subunit">
    <text evidence="7">Homodimer and heterodimers.</text>
</comment>
<keyword evidence="5 7" id="KW-1133">Transmembrane helix</keyword>
<gene>
    <name evidence="9" type="primary">LOC101244870</name>
</gene>
<dbReference type="STRING" id="4081.A0A3Q7GAI4"/>
<dbReference type="GeneID" id="101244870"/>
<dbReference type="Pfam" id="PF04535">
    <property type="entry name" value="CASP_dom"/>
    <property type="match status" value="1"/>
</dbReference>
<dbReference type="GO" id="GO:0042545">
    <property type="term" value="P:cell wall modification"/>
    <property type="evidence" value="ECO:0000318"/>
    <property type="project" value="GO_Central"/>
</dbReference>
<name>A0A3Q7GAI4_SOLLC</name>
<keyword evidence="3 7" id="KW-1003">Cell membrane</keyword>
<dbReference type="AlphaFoldDB" id="A0A3Q7GAI4"/>
<dbReference type="Gramene" id="Solyc05g007790.3.1">
    <property type="protein sequence ID" value="Solyc05g007790.3.1"/>
    <property type="gene ID" value="Solyc05g007790.3"/>
</dbReference>
<proteinExistence type="inferred from homology"/>
<dbReference type="OMA" id="ANWFAVC"/>
<dbReference type="InterPro" id="IPR044173">
    <property type="entry name" value="CASPL"/>
</dbReference>
<evidence type="ECO:0000256" key="6">
    <source>
        <dbReference type="ARBA" id="ARBA00023136"/>
    </source>
</evidence>
<evidence type="ECO:0000256" key="4">
    <source>
        <dbReference type="ARBA" id="ARBA00022692"/>
    </source>
</evidence>
<keyword evidence="10" id="KW-1185">Reference proteome</keyword>
<dbReference type="InterPro" id="IPR006459">
    <property type="entry name" value="CASP/CASPL"/>
</dbReference>
<evidence type="ECO:0000256" key="7">
    <source>
        <dbReference type="RuleBase" id="RU361233"/>
    </source>
</evidence>
<evidence type="ECO:0000256" key="3">
    <source>
        <dbReference type="ARBA" id="ARBA00022475"/>
    </source>
</evidence>
<dbReference type="KEGG" id="sly:101244870"/>
<feature type="transmembrane region" description="Helical" evidence="7">
    <location>
        <begin position="161"/>
        <end position="182"/>
    </location>
</feature>
<dbReference type="PANTHER" id="PTHR36488">
    <property type="entry name" value="CASP-LIKE PROTEIN 1U1"/>
    <property type="match status" value="1"/>
</dbReference>
<sequence length="185" mass="19801">MKAVSIETGEGSKAKRVHGVNRGISVFDLVLRIVALVGTLASAVAMGTADQALPFSTQIVNFEAQYDDIDSFKFFVVSNSIVCVYLALSITISIFHIIRSRAGKSRVLLIVLDAIMLVFLTSGASAAAAIVYLAHNGNTSTNWFSICQQYTDFCQRSAGSLIGSFGAMALMVILIILSSIALSRR</sequence>
<organism evidence="9">
    <name type="scientific">Solanum lycopersicum</name>
    <name type="common">Tomato</name>
    <name type="synonym">Lycopersicon esculentum</name>
    <dbReference type="NCBI Taxonomy" id="4081"/>
    <lineage>
        <taxon>Eukaryota</taxon>
        <taxon>Viridiplantae</taxon>
        <taxon>Streptophyta</taxon>
        <taxon>Embryophyta</taxon>
        <taxon>Tracheophyta</taxon>
        <taxon>Spermatophyta</taxon>
        <taxon>Magnoliopsida</taxon>
        <taxon>eudicotyledons</taxon>
        <taxon>Gunneridae</taxon>
        <taxon>Pentapetalae</taxon>
        <taxon>asterids</taxon>
        <taxon>lamiids</taxon>
        <taxon>Solanales</taxon>
        <taxon>Solanaceae</taxon>
        <taxon>Solanoideae</taxon>
        <taxon>Solaneae</taxon>
        <taxon>Solanum</taxon>
        <taxon>Solanum subgen. Lycopersicon</taxon>
    </lineage>
</organism>